<protein>
    <submittedName>
        <fullName evidence="2">Uncharacterized protein</fullName>
    </submittedName>
</protein>
<proteinExistence type="predicted"/>
<sequence>MKGYSIYRDNTVIYEFVVDDTISKSLSGNKYVSFTISSKNDLDLKIGDYVLVGNEKYEIFEPIDIEESNGVFTYPLTFYFQGYKLNNSIITDEGATTFAYHGEVSDFMTLLIDSLNEDYPEFTLGTIQNGSILDLSFDNSNCMAALQTVCENAKMEWDITGTIITVKSRIGEETDHVFEYGRNKGSYSVKLAKVANASITTRMIGKGGTLNLPADYVSPDSPKRLNLGNEVLEKNVNKYGKITGVYINENIYPRLINKTVLGVTIPDNIEEAGSWKIKLDIPFNLSDYYADNEVPVVKFQTGDLTGLDFEIVKNSWNNTDKTLLIIVKEEEDGYYLPNANRQPRVGDVFVLLNINMPQSYIDEATQELREATQNELNKKCEPQYAPSLSVQKHYIKKKGILLNIGDGITVKIGGRNITTRIIGTTETSDDIRVELGDQMLYTYDTKVNNTIEQIQFTLKQLINIDDIKRLFYNLINAWYPKWFNQKLHKDADVEFNSVKAAELVQSDNFSSKNFTSGALGSGHRIKDGNAEFQNLTVRGQFSVFEFMIQQVKAIGGKFCVSPAAIKTVSVEETENGYKCFFNTDSGTIMNPFVVGDQAFHQVFDGQKMKRYWRLVTEVGADYFVLSKTDCEANSGIPEADEEIVLLGNRTDINRQSAIMISAYDNNSPYIAFYAGINSYSFEGKEPMRTGNLNGIVDEDFGQLTGFGLYCQNVYMKGVFRLMSGKTVEESIGDVQSNLDNLQVGETNLLDNSNKGWKNTGYPIATIYLGDYKPKQGEECTIVIKGKLGANKTNWAVYNSGGNVVLASFYPGGPDTDYIALKTFKWTLGTPAVDNTFIRIYPMPNSVSVESEIEWVKLVLGNKTSLLWTPSINDQKQIATDIAQAKADLAETRANAYADGIVTEAEQNAINEAQTRLDALQIGSQNLISKKMMLKWNEKNKDIAVWGQDEDGIYLAVNQKLLYNSIAEGTEQKDIFNSAIQFKQNTQNVLSFEYKSGRKIIFPVISFRICYTDGSYENVNLSGSDTTKTRTDYITDSSKTVDRISLNNSITNENVLIYNISLIEGNKPLQGFPVAEEDQVGANNVNLADGTKEFTVTAATGDNSAYKALPARIKPNTIYYVQAKNIENLNGNPTTYSFRLYNEASLEPLSLSIKNFDKNGGILITKNDFEEQDASLLCYAGVYGSTSGNSVKFTEVMLVEGFLPAPVWAPSFSEQQAEIKTITKTLTEIKAENGEISLRVNEVSERVEEAKQEAIDAAKEYTTIQTYRETEIDLRAEKWDQDTYYPVTIKLPINETRIEVTTELGDAKPKWSTHEYGFSMNCVWRSNASGWGANVINRIIEVFECKFTKEIPDTTPVQYILPAGSIGQLASSSEELIYLRGGGRYLFKIGNNCVAVVHDSRYTALDGSSVAPAASVIRPVLTNATKEELNAEINITKGLIENKVSLDVYNENDQLIKSDISNLQVSYNQISSTVSKIINGTQEISGVVTQSNFVTIFSSNKNALGQEVIESINVGGGGVTIDASRINLNGAISANGNVQITTDGKLIAVNGEFTGKITATSGIIGGFEIGSTYIQNGGLKLSSGSIEYKGGNVQAHFGALYTGMSGYETGLYIKNIMPSTGSVQRACAYFQGSIGNMEIASSRAMINISSVPSFKEALRIESGQVYMNANSGGIFFENVQNVNGKKNYYLCIDRSTGQLYYR</sequence>
<dbReference type="RefSeq" id="WP_118107472.1">
    <property type="nucleotide sequence ID" value="NZ_QRYW01000006.1"/>
</dbReference>
<comment type="caution">
    <text evidence="2">The sequence shown here is derived from an EMBL/GenBank/DDBJ whole genome shotgun (WGS) entry which is preliminary data.</text>
</comment>
<evidence type="ECO:0000313" key="2">
    <source>
        <dbReference type="EMBL" id="RGV29287.1"/>
    </source>
</evidence>
<dbReference type="Proteomes" id="UP000283426">
    <property type="component" value="Unassembled WGS sequence"/>
</dbReference>
<accession>A0A412WQ55</accession>
<gene>
    <name evidence="2" type="ORF">DWW24_04190</name>
</gene>
<name>A0A412WQ55_9BACT</name>
<evidence type="ECO:0000313" key="3">
    <source>
        <dbReference type="Proteomes" id="UP000283426"/>
    </source>
</evidence>
<dbReference type="EMBL" id="QRYW01000006">
    <property type="protein sequence ID" value="RGV29287.1"/>
    <property type="molecule type" value="Genomic_DNA"/>
</dbReference>
<reference evidence="2 3" key="1">
    <citation type="submission" date="2018-08" db="EMBL/GenBank/DDBJ databases">
        <title>A genome reference for cultivated species of the human gut microbiota.</title>
        <authorList>
            <person name="Zou Y."/>
            <person name="Xue W."/>
            <person name="Luo G."/>
        </authorList>
    </citation>
    <scope>NUCLEOTIDE SEQUENCE [LARGE SCALE GENOMIC DNA]</scope>
    <source>
        <strain evidence="2 3">AF14-6AC</strain>
    </source>
</reference>
<organism evidence="2 3">
    <name type="scientific">Odoribacter splanchnicus</name>
    <dbReference type="NCBI Taxonomy" id="28118"/>
    <lineage>
        <taxon>Bacteria</taxon>
        <taxon>Pseudomonadati</taxon>
        <taxon>Bacteroidota</taxon>
        <taxon>Bacteroidia</taxon>
        <taxon>Bacteroidales</taxon>
        <taxon>Odoribacteraceae</taxon>
        <taxon>Odoribacter</taxon>
    </lineage>
</organism>
<feature type="coiled-coil region" evidence="1">
    <location>
        <begin position="1232"/>
        <end position="1259"/>
    </location>
</feature>
<evidence type="ECO:0000256" key="1">
    <source>
        <dbReference type="SAM" id="Coils"/>
    </source>
</evidence>
<keyword evidence="1" id="KW-0175">Coiled coil</keyword>